<dbReference type="AlphaFoldDB" id="A0A1X1YPE9"/>
<organism evidence="2 3">
    <name type="scientific">Mycolicibacter longobardus</name>
    <dbReference type="NCBI Taxonomy" id="1108812"/>
    <lineage>
        <taxon>Bacteria</taxon>
        <taxon>Bacillati</taxon>
        <taxon>Actinomycetota</taxon>
        <taxon>Actinomycetes</taxon>
        <taxon>Mycobacteriales</taxon>
        <taxon>Mycobacteriaceae</taxon>
        <taxon>Mycolicibacter</taxon>
    </lineage>
</organism>
<evidence type="ECO:0000313" key="2">
    <source>
        <dbReference type="EMBL" id="ORW12913.1"/>
    </source>
</evidence>
<evidence type="ECO:0000313" key="3">
    <source>
        <dbReference type="Proteomes" id="UP000193866"/>
    </source>
</evidence>
<sequence length="122" mass="12983">MKALLDEQLSPQIAVLLREAGHDVIAVADRDDLVGCSDRTILEAAAGEGRAVVTNNIKDFRPLAAEWLSQGRTHSGLILLPSTRTRTRAAITVLTAAIEAVLRAHPEGIAGSERWIGPLPGT</sequence>
<accession>A0A1X1YPE9</accession>
<feature type="domain" description="DUF5615" evidence="1">
    <location>
        <begin position="1"/>
        <end position="101"/>
    </location>
</feature>
<dbReference type="RefSeq" id="WP_085263801.1">
    <property type="nucleotide sequence ID" value="NZ_LQPG01000010.1"/>
</dbReference>
<dbReference type="OrthoDB" id="4762215at2"/>
<name>A0A1X1YPE9_9MYCO</name>
<dbReference type="Pfam" id="PF18480">
    <property type="entry name" value="DUF5615"/>
    <property type="match status" value="1"/>
</dbReference>
<comment type="caution">
    <text evidence="2">The sequence shown here is derived from an EMBL/GenBank/DDBJ whole genome shotgun (WGS) entry which is preliminary data.</text>
</comment>
<evidence type="ECO:0000259" key="1">
    <source>
        <dbReference type="Pfam" id="PF18480"/>
    </source>
</evidence>
<proteinExistence type="predicted"/>
<gene>
    <name evidence="2" type="ORF">AWC16_07170</name>
</gene>
<dbReference type="Proteomes" id="UP000193866">
    <property type="component" value="Unassembled WGS sequence"/>
</dbReference>
<dbReference type="EMBL" id="LQPG01000010">
    <property type="protein sequence ID" value="ORW12913.1"/>
    <property type="molecule type" value="Genomic_DNA"/>
</dbReference>
<reference evidence="2 3" key="1">
    <citation type="submission" date="2016-01" db="EMBL/GenBank/DDBJ databases">
        <title>The new phylogeny of the genus Mycobacterium.</title>
        <authorList>
            <person name="Tarcisio F."/>
            <person name="Conor M."/>
            <person name="Antonella G."/>
            <person name="Elisabetta G."/>
            <person name="Giulia F.S."/>
            <person name="Sara T."/>
            <person name="Anna F."/>
            <person name="Clotilde B."/>
            <person name="Roberto B."/>
            <person name="Veronica D.S."/>
            <person name="Fabio R."/>
            <person name="Monica P."/>
            <person name="Olivier J."/>
            <person name="Enrico T."/>
            <person name="Nicola S."/>
        </authorList>
    </citation>
    <scope>NUCLEOTIDE SEQUENCE [LARGE SCALE GENOMIC DNA]</scope>
    <source>
        <strain evidence="2 3">DSM 45394</strain>
    </source>
</reference>
<keyword evidence="3" id="KW-1185">Reference proteome</keyword>
<dbReference type="STRING" id="1108812.AWC16_07170"/>
<protein>
    <recommendedName>
        <fullName evidence="1">DUF5615 domain-containing protein</fullName>
    </recommendedName>
</protein>
<dbReference type="InterPro" id="IPR041049">
    <property type="entry name" value="DUF5615"/>
</dbReference>